<keyword evidence="5" id="KW-0547">Nucleotide-binding</keyword>
<proteinExistence type="inferred from homology"/>
<reference evidence="7 8" key="1">
    <citation type="submission" date="2015-01" db="EMBL/GenBank/DDBJ databases">
        <title>Comparative genomics of the lactic acid bacteria isolated from the honey bee gut.</title>
        <authorList>
            <person name="Ellegaard K.M."/>
            <person name="Tamarit D."/>
            <person name="Javelind E."/>
            <person name="Olofsson T."/>
            <person name="Andersson S.G."/>
            <person name="Vasquez A."/>
        </authorList>
    </citation>
    <scope>NUCLEOTIDE SEQUENCE [LARGE SCALE GENOMIC DNA]</scope>
    <source>
        <strain evidence="7 8">Bin4</strain>
    </source>
</reference>
<keyword evidence="1 5" id="KW-0444">Lipid biosynthesis</keyword>
<sequence>MSVNEQVRHFAQHPQAALQKYHLSVPQGIFRICPYCQQKYYFRSFGKYQVCPDCGYGLRVSAHQRLKMLTKKTVEWDTDLTTTDPLAFPNYLQKVQQAQAKTKLKDAVWTGQARIAHHEVALGIMDPTFIMGSLGTANGERLTRLFEKATIQELPVILLCASGGARMQEGILSLMQMAKISQAVTQHRQAGLFYLSILMDPTTGGVTASFATQADVIWAEPHALIGFAGQRVIEQTMNKALPPDFQSAEKAYERGFIDAIVPRPQQSVALEQMLSIMAATRWTGDCHE</sequence>
<comment type="similarity">
    <text evidence="5">Belongs to the AccD/PCCB family.</text>
</comment>
<dbReference type="GO" id="GO:0016743">
    <property type="term" value="F:carboxyl- or carbamoyltransferase activity"/>
    <property type="evidence" value="ECO:0007669"/>
    <property type="project" value="UniProtKB-UniRule"/>
</dbReference>
<dbReference type="Gene3D" id="3.90.226.10">
    <property type="entry name" value="2-enoyl-CoA Hydratase, Chain A, domain 1"/>
    <property type="match status" value="1"/>
</dbReference>
<keyword evidence="5" id="KW-0479">Metal-binding</keyword>
<keyword evidence="4 5" id="KW-0443">Lipid metabolism</keyword>
<comment type="pathway">
    <text evidence="5">Lipid metabolism; malonyl-CoA biosynthesis; malonyl-CoA from acetyl-CoA: step 1/1.</text>
</comment>
<dbReference type="GO" id="GO:2001295">
    <property type="term" value="P:malonyl-CoA biosynthetic process"/>
    <property type="evidence" value="ECO:0007669"/>
    <property type="project" value="UniProtKB-UniRule"/>
</dbReference>
<keyword evidence="2 5" id="KW-0808">Transferase</keyword>
<keyword evidence="5" id="KW-0862">Zinc</keyword>
<dbReference type="InterPro" id="IPR029045">
    <property type="entry name" value="ClpP/crotonase-like_dom_sf"/>
</dbReference>
<dbReference type="GO" id="GO:0006633">
    <property type="term" value="P:fatty acid biosynthetic process"/>
    <property type="evidence" value="ECO:0007669"/>
    <property type="project" value="UniProtKB-KW"/>
</dbReference>
<dbReference type="GO" id="GO:0009317">
    <property type="term" value="C:acetyl-CoA carboxylase complex"/>
    <property type="evidence" value="ECO:0007669"/>
    <property type="project" value="InterPro"/>
</dbReference>
<dbReference type="EC" id="2.1.3.15" evidence="5"/>
<evidence type="ECO:0000256" key="1">
    <source>
        <dbReference type="ARBA" id="ARBA00022516"/>
    </source>
</evidence>
<evidence type="ECO:0000256" key="4">
    <source>
        <dbReference type="ARBA" id="ARBA00023098"/>
    </source>
</evidence>
<dbReference type="GO" id="GO:0008270">
    <property type="term" value="F:zinc ion binding"/>
    <property type="evidence" value="ECO:0007669"/>
    <property type="project" value="UniProtKB-UniRule"/>
</dbReference>
<organism evidence="7 8">
    <name type="scientific">Bombilactobacillus mellifer</name>
    <dbReference type="NCBI Taxonomy" id="1218492"/>
    <lineage>
        <taxon>Bacteria</taxon>
        <taxon>Bacillati</taxon>
        <taxon>Bacillota</taxon>
        <taxon>Bacilli</taxon>
        <taxon>Lactobacillales</taxon>
        <taxon>Lactobacillaceae</taxon>
        <taxon>Bombilactobacillus</taxon>
    </lineage>
</organism>
<feature type="domain" description="CoA carboxyltransferase N-terminal" evidence="6">
    <location>
        <begin position="29"/>
        <end position="288"/>
    </location>
</feature>
<dbReference type="STRING" id="1218492.JG30_15200"/>
<dbReference type="PROSITE" id="PS50980">
    <property type="entry name" value="COA_CT_NTER"/>
    <property type="match status" value="1"/>
</dbReference>
<dbReference type="GO" id="GO:0003989">
    <property type="term" value="F:acetyl-CoA carboxylase activity"/>
    <property type="evidence" value="ECO:0007669"/>
    <property type="project" value="InterPro"/>
</dbReference>
<feature type="binding site" evidence="5">
    <location>
        <position position="51"/>
    </location>
    <ligand>
        <name>Zn(2+)</name>
        <dbReference type="ChEBI" id="CHEBI:29105"/>
    </ligand>
</feature>
<accession>A0A0F4LQ27</accession>
<keyword evidence="8" id="KW-1185">Reference proteome</keyword>
<dbReference type="PANTHER" id="PTHR42995:SF5">
    <property type="entry name" value="ACETYL-COENZYME A CARBOXYLASE CARBOXYL TRANSFERASE SUBUNIT BETA, CHLOROPLASTIC"/>
    <property type="match status" value="1"/>
</dbReference>
<dbReference type="InterPro" id="IPR011762">
    <property type="entry name" value="COA_CT_N"/>
</dbReference>
<dbReference type="PATRIC" id="fig|1218492.5.peg.1575"/>
<keyword evidence="5" id="KW-0275">Fatty acid biosynthesis</keyword>
<comment type="function">
    <text evidence="5">Component of the acetyl coenzyme A carboxylase (ACC) complex. Biotin carboxylase (BC) catalyzes the carboxylation of biotin on its carrier protein (BCCP) and then the CO(2) group is transferred by the transcarboxylase to acetyl-CoA to form malonyl-CoA.</text>
</comment>
<keyword evidence="5" id="KW-0963">Cytoplasm</keyword>
<comment type="caution">
    <text evidence="7">The sequence shown here is derived from an EMBL/GenBank/DDBJ whole genome shotgun (WGS) entry which is preliminary data.</text>
</comment>
<dbReference type="UniPathway" id="UPA00655">
    <property type="reaction ID" value="UER00711"/>
</dbReference>
<dbReference type="SUPFAM" id="SSF52096">
    <property type="entry name" value="ClpP/crotonase"/>
    <property type="match status" value="1"/>
</dbReference>
<name>A0A0F4LQ27_9LACO</name>
<dbReference type="InterPro" id="IPR000438">
    <property type="entry name" value="Acetyl_CoA_COase_Trfase_b_su"/>
</dbReference>
<protein>
    <recommendedName>
        <fullName evidence="5">Acetyl-coenzyme A carboxylase carboxyl transferase subunit beta</fullName>
        <shortName evidence="5">ACCase subunit beta</shortName>
        <shortName evidence="5">Acetyl-CoA carboxylase carboxyltransferase subunit beta</shortName>
        <ecNumber evidence="5">2.1.3.15</ecNumber>
    </recommendedName>
</protein>
<dbReference type="HOGENOM" id="CLU_015486_1_1_9"/>
<feature type="binding site" evidence="5">
    <location>
        <position position="33"/>
    </location>
    <ligand>
        <name>Zn(2+)</name>
        <dbReference type="ChEBI" id="CHEBI:29105"/>
    </ligand>
</feature>
<dbReference type="RefSeq" id="WP_046317698.1">
    <property type="nucleotide sequence ID" value="NZ_JAMBJK010000016.1"/>
</dbReference>
<comment type="subunit">
    <text evidence="5">Acetyl-CoA carboxylase is a heterohexamer composed of biotin carboxyl carrier protein (AccB), biotin carboxylase (AccC) and two subunits each of ACCase subunit alpha (AccA) and ACCase subunit beta (AccD).</text>
</comment>
<evidence type="ECO:0000313" key="8">
    <source>
        <dbReference type="Proteomes" id="UP000033558"/>
    </source>
</evidence>
<dbReference type="EMBL" id="JXJQ01000011">
    <property type="protein sequence ID" value="KJY60399.1"/>
    <property type="molecule type" value="Genomic_DNA"/>
</dbReference>
<evidence type="ECO:0000256" key="2">
    <source>
        <dbReference type="ARBA" id="ARBA00022679"/>
    </source>
</evidence>
<dbReference type="InterPro" id="IPR034733">
    <property type="entry name" value="AcCoA_carboxyl_beta"/>
</dbReference>
<evidence type="ECO:0000256" key="5">
    <source>
        <dbReference type="HAMAP-Rule" id="MF_01395"/>
    </source>
</evidence>
<dbReference type="Proteomes" id="UP000033558">
    <property type="component" value="Unassembled WGS sequence"/>
</dbReference>
<feature type="binding site" evidence="5">
    <location>
        <position position="54"/>
    </location>
    <ligand>
        <name>Zn(2+)</name>
        <dbReference type="ChEBI" id="CHEBI:29105"/>
    </ligand>
</feature>
<feature type="binding site" evidence="5">
    <location>
        <position position="36"/>
    </location>
    <ligand>
        <name>Zn(2+)</name>
        <dbReference type="ChEBI" id="CHEBI:29105"/>
    </ligand>
</feature>
<dbReference type="HAMAP" id="MF_01395">
    <property type="entry name" value="AcetylCoA_CT_beta"/>
    <property type="match status" value="1"/>
</dbReference>
<dbReference type="PRINTS" id="PR01070">
    <property type="entry name" value="ACCCTRFRASEB"/>
</dbReference>
<keyword evidence="5" id="KW-0276">Fatty acid metabolism</keyword>
<dbReference type="PANTHER" id="PTHR42995">
    <property type="entry name" value="ACETYL-COENZYME A CARBOXYLASE CARBOXYL TRANSFERASE SUBUNIT BETA, CHLOROPLASTIC"/>
    <property type="match status" value="1"/>
</dbReference>
<comment type="subcellular location">
    <subcellularLocation>
        <location evidence="5">Cytoplasm</location>
    </subcellularLocation>
</comment>
<comment type="catalytic activity">
    <reaction evidence="5">
        <text>N(6)-carboxybiotinyl-L-lysyl-[protein] + acetyl-CoA = N(6)-biotinyl-L-lysyl-[protein] + malonyl-CoA</text>
        <dbReference type="Rhea" id="RHEA:54728"/>
        <dbReference type="Rhea" id="RHEA-COMP:10505"/>
        <dbReference type="Rhea" id="RHEA-COMP:10506"/>
        <dbReference type="ChEBI" id="CHEBI:57288"/>
        <dbReference type="ChEBI" id="CHEBI:57384"/>
        <dbReference type="ChEBI" id="CHEBI:83144"/>
        <dbReference type="ChEBI" id="CHEBI:83145"/>
        <dbReference type="EC" id="2.1.3.15"/>
    </reaction>
</comment>
<dbReference type="Pfam" id="PF01039">
    <property type="entry name" value="Carboxyl_trans"/>
    <property type="match status" value="1"/>
</dbReference>
<evidence type="ECO:0000313" key="7">
    <source>
        <dbReference type="EMBL" id="KJY60399.1"/>
    </source>
</evidence>
<dbReference type="GO" id="GO:0005524">
    <property type="term" value="F:ATP binding"/>
    <property type="evidence" value="ECO:0007669"/>
    <property type="project" value="UniProtKB-KW"/>
</dbReference>
<evidence type="ECO:0000256" key="3">
    <source>
        <dbReference type="ARBA" id="ARBA00022771"/>
    </source>
</evidence>
<evidence type="ECO:0000259" key="6">
    <source>
        <dbReference type="PROSITE" id="PS50980"/>
    </source>
</evidence>
<keyword evidence="5" id="KW-0067">ATP-binding</keyword>
<dbReference type="AlphaFoldDB" id="A0A0F4LQ27"/>
<dbReference type="OrthoDB" id="9772975at2"/>
<keyword evidence="3 5" id="KW-0863">Zinc-finger</keyword>
<comment type="caution">
    <text evidence="5">Lacks conserved residue(s) required for the propagation of feature annotation.</text>
</comment>
<comment type="cofactor">
    <cofactor evidence="5">
        <name>Zn(2+)</name>
        <dbReference type="ChEBI" id="CHEBI:29105"/>
    </cofactor>
    <text evidence="5">Binds 1 zinc ion per subunit.</text>
</comment>
<gene>
    <name evidence="5 7" type="primary">accD</name>
    <name evidence="7" type="ORF">JG30_15200</name>
</gene>